<feature type="region of interest" description="Disordered" evidence="1">
    <location>
        <begin position="1321"/>
        <end position="1354"/>
    </location>
</feature>
<feature type="compositionally biased region" description="Low complexity" evidence="1">
    <location>
        <begin position="1204"/>
        <end position="1216"/>
    </location>
</feature>
<organism evidence="2 3">
    <name type="scientific">Didymella pomorum</name>
    <dbReference type="NCBI Taxonomy" id="749634"/>
    <lineage>
        <taxon>Eukaryota</taxon>
        <taxon>Fungi</taxon>
        <taxon>Dikarya</taxon>
        <taxon>Ascomycota</taxon>
        <taxon>Pezizomycotina</taxon>
        <taxon>Dothideomycetes</taxon>
        <taxon>Pleosporomycetidae</taxon>
        <taxon>Pleosporales</taxon>
        <taxon>Pleosporineae</taxon>
        <taxon>Didymellaceae</taxon>
        <taxon>Didymella</taxon>
    </lineage>
</organism>
<feature type="compositionally biased region" description="Basic and acidic residues" evidence="1">
    <location>
        <begin position="371"/>
        <end position="382"/>
    </location>
</feature>
<feature type="compositionally biased region" description="Polar residues" evidence="1">
    <location>
        <begin position="1285"/>
        <end position="1305"/>
    </location>
</feature>
<name>A0A9W8ZJ77_9PLEO</name>
<feature type="compositionally biased region" description="Low complexity" evidence="1">
    <location>
        <begin position="895"/>
        <end position="906"/>
    </location>
</feature>
<feature type="compositionally biased region" description="Acidic residues" evidence="1">
    <location>
        <begin position="475"/>
        <end position="489"/>
    </location>
</feature>
<feature type="region of interest" description="Disordered" evidence="1">
    <location>
        <begin position="450"/>
        <end position="680"/>
    </location>
</feature>
<proteinExistence type="predicted"/>
<feature type="compositionally biased region" description="Polar residues" evidence="1">
    <location>
        <begin position="737"/>
        <end position="756"/>
    </location>
</feature>
<dbReference type="EMBL" id="JAPEVA010000011">
    <property type="protein sequence ID" value="KAJ4409628.1"/>
    <property type="molecule type" value="Genomic_DNA"/>
</dbReference>
<feature type="compositionally biased region" description="Low complexity" evidence="1">
    <location>
        <begin position="285"/>
        <end position="302"/>
    </location>
</feature>
<feature type="region of interest" description="Disordered" evidence="1">
    <location>
        <begin position="894"/>
        <end position="941"/>
    </location>
</feature>
<evidence type="ECO:0000256" key="1">
    <source>
        <dbReference type="SAM" id="MobiDB-lite"/>
    </source>
</evidence>
<feature type="compositionally biased region" description="Polar residues" evidence="1">
    <location>
        <begin position="621"/>
        <end position="635"/>
    </location>
</feature>
<feature type="region of interest" description="Disordered" evidence="1">
    <location>
        <begin position="1189"/>
        <end position="1305"/>
    </location>
</feature>
<feature type="compositionally biased region" description="Basic and acidic residues" evidence="1">
    <location>
        <begin position="321"/>
        <end position="337"/>
    </location>
</feature>
<feature type="region of interest" description="Disordered" evidence="1">
    <location>
        <begin position="285"/>
        <end position="382"/>
    </location>
</feature>
<feature type="compositionally biased region" description="Basic and acidic residues" evidence="1">
    <location>
        <begin position="757"/>
        <end position="769"/>
    </location>
</feature>
<feature type="compositionally biased region" description="Basic and acidic residues" evidence="1">
    <location>
        <begin position="184"/>
        <end position="193"/>
    </location>
</feature>
<feature type="compositionally biased region" description="Basic and acidic residues" evidence="1">
    <location>
        <begin position="931"/>
        <end position="941"/>
    </location>
</feature>
<feature type="compositionally biased region" description="Low complexity" evidence="1">
    <location>
        <begin position="497"/>
        <end position="509"/>
    </location>
</feature>
<reference evidence="2" key="1">
    <citation type="submission" date="2022-10" db="EMBL/GenBank/DDBJ databases">
        <title>Tapping the CABI collections for fungal endophytes: first genome assemblies for Collariella, Neodidymelliopsis, Ascochyta clinopodiicola, Didymella pomorum, Didymosphaeria variabile, Neocosmospora piperis and Neocucurbitaria cava.</title>
        <authorList>
            <person name="Hill R."/>
        </authorList>
    </citation>
    <scope>NUCLEOTIDE SEQUENCE</scope>
    <source>
        <strain evidence="2">IMI 355091</strain>
    </source>
</reference>
<keyword evidence="3" id="KW-1185">Reference proteome</keyword>
<gene>
    <name evidence="2" type="ORF">N0V91_002549</name>
</gene>
<evidence type="ECO:0000313" key="3">
    <source>
        <dbReference type="Proteomes" id="UP001140510"/>
    </source>
</evidence>
<feature type="region of interest" description="Disordered" evidence="1">
    <location>
        <begin position="729"/>
        <end position="769"/>
    </location>
</feature>
<feature type="compositionally biased region" description="Polar residues" evidence="1">
    <location>
        <begin position="217"/>
        <end position="229"/>
    </location>
</feature>
<feature type="compositionally biased region" description="Low complexity" evidence="1">
    <location>
        <begin position="1322"/>
        <end position="1337"/>
    </location>
</feature>
<dbReference type="Proteomes" id="UP001140510">
    <property type="component" value="Unassembled WGS sequence"/>
</dbReference>
<protein>
    <recommendedName>
        <fullName evidence="4">Telomere replication protein EST3</fullName>
    </recommendedName>
</protein>
<accession>A0A9W8ZJ77</accession>
<feature type="compositionally biased region" description="Low complexity" evidence="1">
    <location>
        <begin position="1230"/>
        <end position="1245"/>
    </location>
</feature>
<dbReference type="OrthoDB" id="3538943at2759"/>
<feature type="region of interest" description="Disordered" evidence="1">
    <location>
        <begin position="184"/>
        <end position="273"/>
    </location>
</feature>
<feature type="compositionally biased region" description="Polar residues" evidence="1">
    <location>
        <begin position="452"/>
        <end position="469"/>
    </location>
</feature>
<evidence type="ECO:0000313" key="2">
    <source>
        <dbReference type="EMBL" id="KAJ4409628.1"/>
    </source>
</evidence>
<sequence>MVLKGLLQLMALPPWLHQDVKVQLDLGHSWFDEKLKAKAKSVKPSTTIDKKWEGLYHHNGSCIDIIVPFCPEQAHMLVLKTSPLTITDGLNSTETSLTPDCLNDLRAQHPSRLIAVGTIWTVKKYTIRYTSYGHPRKKLRITLDAIDCVDVRKGKLLPHARALNRSNEIASSLQLIHNARVRDDDRCLRSQPKEEEEPDNGRFTMAGADERVDEDASMNTQMPFGTQLQHPFRSRRSEDDVSFLGTNRLEPVLAGNTQRAELKPRSGSTTDAQRRQEQLLALLGKTKAQQSASPQSPVQPQAHTAPEQRRSGEHATTASPRPRETPSKQANREKIEELIAQARQTAQDKGKKRAREAETEPLLAGPAKKASFSEDQPKRSHVSEDKFAAGCAWMKGLTFNRATATVPEDQASLLNNPESWAKQSRFPPMNIPIALFTIFSRTVDEKAALEGATSSGSFHETPSSGSYPANSAPQPEEEEEQDSESEEEAPTCPILWSSSPPRSPQSPQLPTMPRQELPPDSSVEVPEDGTELVEPRRPVMEQPPPSTLPASSHEDEDELPPSSSPAQLAALDSDDDMETSVPQALGEDLSQGSTQDHVPYTEMKSRSVVQVKETPYLKGRNGQQTVVTVCPPTQESTSHSSSVSIVRGTYNPELSSSAVEESKLDGTRKYNDTDRPDYRDTDIQAGMQDAQVGPDVGAQDTAMFDMVKRPKFAFGSKDPQTLIRERQESLQIERQKSTTSAESRQGSVSNVSVQQDPDTKMQDLDTKEPVKSPVVLANASPADGMSTFRSKTVFEKFQAAYPEYTANAKHFANQCKTIDELDREDRMVPKWMWDDFIIRNRTDFARYAMECVELGEEPMKYIRFYKDTIRDAIFKKGIIESKAALEKALQELGVQPSTTKSPSSQPRAQHALQESIERPSRPAAHQFSDARSSRRDLGDSLRSYKAERAASRLTTGTDDQYRDFLKAHEAMTAASGSKRFDKSVPWPRSIEGRPSVRDLPKKKIDVLKWTDVLPSSMVIASVRVNYGSLPRIIVVMLLPPELLTLVFLTGLAAVNAQSEDTAVPIYITTPDSPSGITTPTAALPLSPTGDQNDIGAPAPTPTTDVDLPAPTFDEVEACDLPDPPEWCNEPPPDFWHPEQSATGWDDWASWNNDNIGGGNNLAPPTTTLKPVEQTPEVITTVTPTVIDIKTNVQPTPPGIEGGATPQPQVPTDVPPTLLATAPVGDGNKEQQTPPAQQVPAPDAPQTKAAEGGSTPQASQAQGEPVTTPRPAAPTMISVPGAPAPAQSNAGSKSNTGNVPAQGQSASTGNALLDTIINRLGKAQPGAQPSQPAQATQPTLGITGGPGEGFTQGSDAAATDTARMGAGSSVNGFEDVIGQTTPGAVQTIDPQGSIAVGNSITLGSATISLTAGLSTMVGTGTDATLIAIQTDSASHTIITISSSGTAITATITNAPATVTMPKTGFEASITNSAGRGVVTSRIPVTAVSTSSKGSANSQNAPLFGFSAFIVGLLGMAASV</sequence>
<evidence type="ECO:0008006" key="4">
    <source>
        <dbReference type="Google" id="ProtNLM"/>
    </source>
</evidence>
<comment type="caution">
    <text evidence="2">The sequence shown here is derived from an EMBL/GenBank/DDBJ whole genome shotgun (WGS) entry which is preliminary data.</text>
</comment>
<feature type="compositionally biased region" description="Basic and acidic residues" evidence="1">
    <location>
        <begin position="660"/>
        <end position="680"/>
    </location>
</feature>